<dbReference type="AlphaFoldDB" id="A0A7J7JIZ9"/>
<dbReference type="Proteomes" id="UP000593567">
    <property type="component" value="Unassembled WGS sequence"/>
</dbReference>
<proteinExistence type="predicted"/>
<protein>
    <submittedName>
        <fullName evidence="1">Uncharacterized protein</fullName>
    </submittedName>
</protein>
<reference evidence="1" key="1">
    <citation type="submission" date="2020-06" db="EMBL/GenBank/DDBJ databases">
        <title>Draft genome of Bugula neritina, a colonial animal packing powerful symbionts and potential medicines.</title>
        <authorList>
            <person name="Rayko M."/>
        </authorList>
    </citation>
    <scope>NUCLEOTIDE SEQUENCE [LARGE SCALE GENOMIC DNA]</scope>
    <source>
        <strain evidence="1">Kwan_BN1</strain>
    </source>
</reference>
<accession>A0A7J7JIZ9</accession>
<gene>
    <name evidence="1" type="ORF">EB796_015436</name>
</gene>
<evidence type="ECO:0000313" key="1">
    <source>
        <dbReference type="EMBL" id="KAF6026250.1"/>
    </source>
</evidence>
<keyword evidence="2" id="KW-1185">Reference proteome</keyword>
<organism evidence="1 2">
    <name type="scientific">Bugula neritina</name>
    <name type="common">Brown bryozoan</name>
    <name type="synonym">Sertularia neritina</name>
    <dbReference type="NCBI Taxonomy" id="10212"/>
    <lineage>
        <taxon>Eukaryota</taxon>
        <taxon>Metazoa</taxon>
        <taxon>Spiralia</taxon>
        <taxon>Lophotrochozoa</taxon>
        <taxon>Bryozoa</taxon>
        <taxon>Gymnolaemata</taxon>
        <taxon>Cheilostomatida</taxon>
        <taxon>Flustrina</taxon>
        <taxon>Buguloidea</taxon>
        <taxon>Bugulidae</taxon>
        <taxon>Bugula</taxon>
    </lineage>
</organism>
<sequence length="84" mass="9405">MELIQLMTYKGFACVTRGASANLYDVNEQVIVATAVFDLYANNALASRYDFSCSALNSILKKSNKVIKKPRISFSMCFFKGVDY</sequence>
<dbReference type="EMBL" id="VXIV02002314">
    <property type="protein sequence ID" value="KAF6026250.1"/>
    <property type="molecule type" value="Genomic_DNA"/>
</dbReference>
<comment type="caution">
    <text evidence="1">The sequence shown here is derived from an EMBL/GenBank/DDBJ whole genome shotgun (WGS) entry which is preliminary data.</text>
</comment>
<evidence type="ECO:0000313" key="2">
    <source>
        <dbReference type="Proteomes" id="UP000593567"/>
    </source>
</evidence>
<name>A0A7J7JIZ9_BUGNE</name>